<evidence type="ECO:0000256" key="7">
    <source>
        <dbReference type="ARBA" id="ARBA00023136"/>
    </source>
</evidence>
<evidence type="ECO:0000256" key="4">
    <source>
        <dbReference type="ARBA" id="ARBA00022448"/>
    </source>
</evidence>
<evidence type="ECO:0000313" key="14">
    <source>
        <dbReference type="Proteomes" id="UP000001072"/>
    </source>
</evidence>
<gene>
    <name evidence="13" type="ORF">MELLADRAFT_48006</name>
</gene>
<evidence type="ECO:0000256" key="5">
    <source>
        <dbReference type="ARBA" id="ARBA00022927"/>
    </source>
</evidence>
<dbReference type="InParanoid" id="F4RIP1"/>
<dbReference type="eggNOG" id="KOG3758">
    <property type="taxonomic scope" value="Eukaryota"/>
</dbReference>
<dbReference type="EMBL" id="GL883103">
    <property type="protein sequence ID" value="EGG07800.1"/>
    <property type="molecule type" value="Genomic_DNA"/>
</dbReference>
<comment type="subunit">
    <text evidence="10">Component of the conserved oligomeric Golgi complex.</text>
</comment>
<dbReference type="PANTHER" id="PTHR21506">
    <property type="entry name" value="COMPONENT OF OLIGOMERIC GOLGI COMPLEX 6"/>
    <property type="match status" value="1"/>
</dbReference>
<feature type="domain" description="Conserved Oligomeric Golgi complex subunit 6 C-terminal" evidence="12">
    <location>
        <begin position="100"/>
        <end position="563"/>
    </location>
</feature>
<dbReference type="InterPro" id="IPR048369">
    <property type="entry name" value="COG6_C"/>
</dbReference>
<comment type="function">
    <text evidence="9">Acts as a component of the peripheral membrane COG complex that is involved in intra-Golgi protein trafficking. COG is located at the cis-Golgi, and regulates tethering of retrograde intra-Golgi vesicles and possibly a number of other membrane trafficking events.</text>
</comment>
<evidence type="ECO:0000259" key="11">
    <source>
        <dbReference type="Pfam" id="PF06419"/>
    </source>
</evidence>
<dbReference type="PANTHER" id="PTHR21506:SF0">
    <property type="entry name" value="CONSERVED OLIGOMERIC GOLGI COMPLEX SUBUNIT 6"/>
    <property type="match status" value="1"/>
</dbReference>
<evidence type="ECO:0000256" key="6">
    <source>
        <dbReference type="ARBA" id="ARBA00023034"/>
    </source>
</evidence>
<keyword evidence="7 10" id="KW-0472">Membrane</keyword>
<sequence>MHECCDETQEKLIAANQGTKYLLEHADGLRKASQSTANKKLLATVFLHRFTLTEPEIQALTTRDVKVNRHLFSAMDHCERIRSDCAALLTGDLTPAETETAGLDIMQAISKYLDKGYEKVMKWTLFECRAGLSKGEEGQLEVSSLMKKAIQRLNCRPELLDEALSVLSATRSAALSSLFLDALTRGGPNGLPRPIELNAHDPIRYVGDMLAWVHQTMASEHEFLESLFDLKSDGRRVGESRIFSPNEDRKRVRNLLDKHMEGCGRPLKIRVYQTIKSQEGSIVAYQLASLLDFYKATMTNTIGPDALLTKTLTEITEDAYEIFFQILASLSARHMRFIEQPPVDLSVPSALNEAMSNLRDIMSIYNDGSPEEADAKSFDRVLELTIGPALELITKMAALRVSEWDQSIFWINCLEFMIATLGPFAFTHDKKEELQERLKNHLDLLTQEHFDQLLKSSGLQPIIQALETKGDTPLSRIESSSSKEITKSVQEFNEFLMNLDTLVSTRLVLLSSTKNSSKVHHDSLGLISLAYGRIWDSVMDPLNKYEFASTLLVRSKEEVRTLIG</sequence>
<keyword evidence="14" id="KW-1185">Reference proteome</keyword>
<accession>F4RIP1</accession>
<keyword evidence="6 10" id="KW-0333">Golgi apparatus</keyword>
<dbReference type="Proteomes" id="UP000001072">
    <property type="component" value="Unassembled WGS sequence"/>
</dbReference>
<dbReference type="KEGG" id="mlr:MELLADRAFT_48006"/>
<proteinExistence type="inferred from homology"/>
<dbReference type="HOGENOM" id="CLU_011361_3_0_1"/>
<dbReference type="SMART" id="SM01087">
    <property type="entry name" value="COG6"/>
    <property type="match status" value="1"/>
</dbReference>
<dbReference type="STRING" id="747676.F4RIP1"/>
<dbReference type="VEuPathDB" id="FungiDB:MELLADRAFT_48006"/>
<dbReference type="FunCoup" id="F4RIP1">
    <property type="interactions" value="252"/>
</dbReference>
<dbReference type="RefSeq" id="XP_007409132.1">
    <property type="nucleotide sequence ID" value="XM_007409070.1"/>
</dbReference>
<dbReference type="GO" id="GO:0015031">
    <property type="term" value="P:protein transport"/>
    <property type="evidence" value="ECO:0007669"/>
    <property type="project" value="UniProtKB-KW"/>
</dbReference>
<dbReference type="InterPro" id="IPR010490">
    <property type="entry name" value="COG6"/>
</dbReference>
<evidence type="ECO:0000256" key="1">
    <source>
        <dbReference type="ARBA" id="ARBA00004395"/>
    </source>
</evidence>
<evidence type="ECO:0000256" key="2">
    <source>
        <dbReference type="ARBA" id="ARBA00011023"/>
    </source>
</evidence>
<dbReference type="GO" id="GO:0000139">
    <property type="term" value="C:Golgi membrane"/>
    <property type="evidence" value="ECO:0007669"/>
    <property type="project" value="UniProtKB-SubCell"/>
</dbReference>
<evidence type="ECO:0000313" key="13">
    <source>
        <dbReference type="EMBL" id="EGG07800.1"/>
    </source>
</evidence>
<feature type="domain" description="Conserved oligomeric complex COG6 N-terminal" evidence="11">
    <location>
        <begin position="1"/>
        <end position="62"/>
    </location>
</feature>
<dbReference type="GeneID" id="18928484"/>
<comment type="function">
    <text evidence="10">Acts as component of the peripheral membrane COG complex that is involved in intra-Golgi protein trafficking. COG is located at the cis-Golgi, and regulates tethering of retrograde intra-Golgi vesicles and possibly a number of other membrane trafficking events.</text>
</comment>
<protein>
    <recommendedName>
        <fullName evidence="3 10">Conserved oligomeric Golgi complex subunit 6</fullName>
        <shortName evidence="10">COG complex subunit 6</shortName>
    </recommendedName>
    <alternativeName>
        <fullName evidence="8 10">Component of oligomeric Golgi complex 6</fullName>
    </alternativeName>
</protein>
<comment type="subcellular location">
    <subcellularLocation>
        <location evidence="1 10">Golgi apparatus membrane</location>
        <topology evidence="1 10">Peripheral membrane protein</topology>
    </subcellularLocation>
</comment>
<dbReference type="Pfam" id="PF20653">
    <property type="entry name" value="COG6_C"/>
    <property type="match status" value="1"/>
</dbReference>
<name>F4RIP1_MELLP</name>
<organism evidence="14">
    <name type="scientific">Melampsora larici-populina (strain 98AG31 / pathotype 3-4-7)</name>
    <name type="common">Poplar leaf rust fungus</name>
    <dbReference type="NCBI Taxonomy" id="747676"/>
    <lineage>
        <taxon>Eukaryota</taxon>
        <taxon>Fungi</taxon>
        <taxon>Dikarya</taxon>
        <taxon>Basidiomycota</taxon>
        <taxon>Pucciniomycotina</taxon>
        <taxon>Pucciniomycetes</taxon>
        <taxon>Pucciniales</taxon>
        <taxon>Melampsoraceae</taxon>
        <taxon>Melampsora</taxon>
    </lineage>
</organism>
<evidence type="ECO:0000256" key="3">
    <source>
        <dbReference type="ARBA" id="ARBA00020973"/>
    </source>
</evidence>
<dbReference type="AlphaFoldDB" id="F4RIP1"/>
<keyword evidence="5 10" id="KW-0653">Protein transport</keyword>
<keyword evidence="4 10" id="KW-0813">Transport</keyword>
<evidence type="ECO:0000256" key="8">
    <source>
        <dbReference type="ARBA" id="ARBA00031348"/>
    </source>
</evidence>
<dbReference type="InterPro" id="IPR048368">
    <property type="entry name" value="COG6_N"/>
</dbReference>
<evidence type="ECO:0000256" key="9">
    <source>
        <dbReference type="ARBA" id="ARBA00043873"/>
    </source>
</evidence>
<dbReference type="OrthoDB" id="272987at2759"/>
<evidence type="ECO:0000259" key="12">
    <source>
        <dbReference type="Pfam" id="PF20653"/>
    </source>
</evidence>
<dbReference type="GO" id="GO:0017119">
    <property type="term" value="C:Golgi transport complex"/>
    <property type="evidence" value="ECO:0007669"/>
    <property type="project" value="UniProtKB-UniRule"/>
</dbReference>
<dbReference type="GO" id="GO:0006891">
    <property type="term" value="P:intra-Golgi vesicle-mediated transport"/>
    <property type="evidence" value="ECO:0007669"/>
    <property type="project" value="UniProtKB-UniRule"/>
</dbReference>
<comment type="similarity">
    <text evidence="2 10">Belongs to the COG6 family.</text>
</comment>
<reference evidence="14" key="1">
    <citation type="journal article" date="2011" name="Proc. Natl. Acad. Sci. U.S.A.">
        <title>Obligate biotrophy features unraveled by the genomic analysis of rust fungi.</title>
        <authorList>
            <person name="Duplessis S."/>
            <person name="Cuomo C.A."/>
            <person name="Lin Y.-C."/>
            <person name="Aerts A."/>
            <person name="Tisserant E."/>
            <person name="Veneault-Fourrey C."/>
            <person name="Joly D.L."/>
            <person name="Hacquard S."/>
            <person name="Amselem J."/>
            <person name="Cantarel B.L."/>
            <person name="Chiu R."/>
            <person name="Coutinho P.M."/>
            <person name="Feau N."/>
            <person name="Field M."/>
            <person name="Frey P."/>
            <person name="Gelhaye E."/>
            <person name="Goldberg J."/>
            <person name="Grabherr M.G."/>
            <person name="Kodira C.D."/>
            <person name="Kohler A."/>
            <person name="Kuees U."/>
            <person name="Lindquist E.A."/>
            <person name="Lucas S.M."/>
            <person name="Mago R."/>
            <person name="Mauceli E."/>
            <person name="Morin E."/>
            <person name="Murat C."/>
            <person name="Pangilinan J.L."/>
            <person name="Park R."/>
            <person name="Pearson M."/>
            <person name="Quesneville H."/>
            <person name="Rouhier N."/>
            <person name="Sakthikumar S."/>
            <person name="Salamov A.A."/>
            <person name="Schmutz J."/>
            <person name="Selles B."/>
            <person name="Shapiro H."/>
            <person name="Tanguay P."/>
            <person name="Tuskan G.A."/>
            <person name="Henrissat B."/>
            <person name="Van de Peer Y."/>
            <person name="Rouze P."/>
            <person name="Ellis J.G."/>
            <person name="Dodds P.N."/>
            <person name="Schein J.E."/>
            <person name="Zhong S."/>
            <person name="Hamelin R.C."/>
            <person name="Grigoriev I.V."/>
            <person name="Szabo L.J."/>
            <person name="Martin F."/>
        </authorList>
    </citation>
    <scope>NUCLEOTIDE SEQUENCE [LARGE SCALE GENOMIC DNA]</scope>
    <source>
        <strain evidence="14">98AG31 / pathotype 3-4-7</strain>
    </source>
</reference>
<dbReference type="Pfam" id="PF06419">
    <property type="entry name" value="COG6_N"/>
    <property type="match status" value="1"/>
</dbReference>
<evidence type="ECO:0000256" key="10">
    <source>
        <dbReference type="RuleBase" id="RU365075"/>
    </source>
</evidence>